<dbReference type="GO" id="GO:0003677">
    <property type="term" value="F:DNA binding"/>
    <property type="evidence" value="ECO:0007669"/>
    <property type="project" value="UniProtKB-UniRule"/>
</dbReference>
<evidence type="ECO:0000256" key="11">
    <source>
        <dbReference type="ARBA" id="ARBA00023295"/>
    </source>
</evidence>
<evidence type="ECO:0000256" key="12">
    <source>
        <dbReference type="HAMAP-Rule" id="MF_00942"/>
    </source>
</evidence>
<evidence type="ECO:0000256" key="10">
    <source>
        <dbReference type="ARBA" id="ARBA00023239"/>
    </source>
</evidence>
<evidence type="ECO:0000313" key="15">
    <source>
        <dbReference type="EMBL" id="QDT37497.1"/>
    </source>
</evidence>
<dbReference type="CDD" id="cd00056">
    <property type="entry name" value="ENDO3c"/>
    <property type="match status" value="1"/>
</dbReference>
<dbReference type="SUPFAM" id="SSF48150">
    <property type="entry name" value="DNA-glycosylase"/>
    <property type="match status" value="1"/>
</dbReference>
<evidence type="ECO:0000256" key="5">
    <source>
        <dbReference type="ARBA" id="ARBA00022801"/>
    </source>
</evidence>
<evidence type="ECO:0000256" key="4">
    <source>
        <dbReference type="ARBA" id="ARBA00022763"/>
    </source>
</evidence>
<dbReference type="KEGG" id="svp:Pan189_18770"/>
<dbReference type="Pfam" id="PF00730">
    <property type="entry name" value="HhH-GPD"/>
    <property type="match status" value="1"/>
</dbReference>
<keyword evidence="10 12" id="KW-0456">Lyase</keyword>
<dbReference type="Proteomes" id="UP000317318">
    <property type="component" value="Chromosome"/>
</dbReference>
<feature type="binding site" evidence="12">
    <location>
        <position position="205"/>
    </location>
    <ligand>
        <name>[4Fe-4S] cluster</name>
        <dbReference type="ChEBI" id="CHEBI:49883"/>
    </ligand>
</feature>
<dbReference type="Gene3D" id="1.10.340.30">
    <property type="entry name" value="Hypothetical protein, domain 2"/>
    <property type="match status" value="1"/>
</dbReference>
<dbReference type="InterPro" id="IPR003265">
    <property type="entry name" value="HhH-GPD_domain"/>
</dbReference>
<dbReference type="InterPro" id="IPR004036">
    <property type="entry name" value="Endonuclease-III-like_CS2"/>
</dbReference>
<dbReference type="RefSeq" id="WP_310821277.1">
    <property type="nucleotide sequence ID" value="NZ_CP036268.1"/>
</dbReference>
<keyword evidence="4 12" id="KW-0227">DNA damage</keyword>
<dbReference type="GO" id="GO:0051539">
    <property type="term" value="F:4 iron, 4 sulfur cluster binding"/>
    <property type="evidence" value="ECO:0007669"/>
    <property type="project" value="UniProtKB-UniRule"/>
</dbReference>
<dbReference type="GO" id="GO:0006285">
    <property type="term" value="P:base-excision repair, AP site formation"/>
    <property type="evidence" value="ECO:0007669"/>
    <property type="project" value="TreeGrafter"/>
</dbReference>
<dbReference type="InterPro" id="IPR000445">
    <property type="entry name" value="HhH_motif"/>
</dbReference>
<evidence type="ECO:0000256" key="1">
    <source>
        <dbReference type="ARBA" id="ARBA00008343"/>
    </source>
</evidence>
<dbReference type="HAMAP" id="MF_00942">
    <property type="entry name" value="Nth"/>
    <property type="match status" value="1"/>
</dbReference>
<dbReference type="GO" id="GO:0140078">
    <property type="term" value="F:class I DNA-(apurinic or apyrimidinic site) endonuclease activity"/>
    <property type="evidence" value="ECO:0007669"/>
    <property type="project" value="UniProtKB-EC"/>
</dbReference>
<dbReference type="FunFam" id="1.10.340.30:FF:000001">
    <property type="entry name" value="Endonuclease III"/>
    <property type="match status" value="1"/>
</dbReference>
<dbReference type="SMART" id="SM00478">
    <property type="entry name" value="ENDO3c"/>
    <property type="match status" value="1"/>
</dbReference>
<comment type="catalytic activity">
    <reaction evidence="12">
        <text>2'-deoxyribonucleotide-(2'-deoxyribose 5'-phosphate)-2'-deoxyribonucleotide-DNA = a 3'-end 2'-deoxyribonucleotide-(2,3-dehydro-2,3-deoxyribose 5'-phosphate)-DNA + a 5'-end 5'-phospho-2'-deoxyribonucleoside-DNA + H(+)</text>
        <dbReference type="Rhea" id="RHEA:66592"/>
        <dbReference type="Rhea" id="RHEA-COMP:13180"/>
        <dbReference type="Rhea" id="RHEA-COMP:16897"/>
        <dbReference type="Rhea" id="RHEA-COMP:17067"/>
        <dbReference type="ChEBI" id="CHEBI:15378"/>
        <dbReference type="ChEBI" id="CHEBI:136412"/>
        <dbReference type="ChEBI" id="CHEBI:157695"/>
        <dbReference type="ChEBI" id="CHEBI:167181"/>
        <dbReference type="EC" id="4.2.99.18"/>
    </reaction>
</comment>
<evidence type="ECO:0000256" key="3">
    <source>
        <dbReference type="ARBA" id="ARBA00022723"/>
    </source>
</evidence>
<keyword evidence="2 12" id="KW-0004">4Fe-4S</keyword>
<accession>A0A517R0R7</accession>
<dbReference type="FunFam" id="1.10.1670.10:FF:000001">
    <property type="entry name" value="Endonuclease III"/>
    <property type="match status" value="1"/>
</dbReference>
<comment type="cofactor">
    <cofactor evidence="12">
        <name>[4Fe-4S] cluster</name>
        <dbReference type="ChEBI" id="CHEBI:49883"/>
    </cofactor>
    <text evidence="12">Binds 1 [4Fe-4S] cluster.</text>
</comment>
<comment type="function">
    <text evidence="12">DNA repair enzyme that has both DNA N-glycosylase activity and AP-lyase activity. The DNA N-glycosylase activity releases various damaged pyrimidines from DNA by cleaving the N-glycosidic bond, leaving an AP (apurinic/apyrimidinic) site. The AP-lyase activity cleaves the phosphodiester bond 3' to the AP site by a beta-elimination, leaving a 3'-terminal unsaturated sugar and a product with a terminal 5'-phosphate.</text>
</comment>
<keyword evidence="9 12" id="KW-0234">DNA repair</keyword>
<evidence type="ECO:0000256" key="8">
    <source>
        <dbReference type="ARBA" id="ARBA00023125"/>
    </source>
</evidence>
<dbReference type="InterPro" id="IPR023170">
    <property type="entry name" value="HhH_base_excis_C"/>
</dbReference>
<feature type="domain" description="HhH-GPD" evidence="14">
    <location>
        <begin position="55"/>
        <end position="203"/>
    </location>
</feature>
<dbReference type="InterPro" id="IPR003651">
    <property type="entry name" value="Endonuclease3_FeS-loop_motif"/>
</dbReference>
<keyword evidence="16" id="KW-1185">Reference proteome</keyword>
<reference evidence="15 16" key="1">
    <citation type="submission" date="2019-02" db="EMBL/GenBank/DDBJ databases">
        <title>Deep-cultivation of Planctomycetes and their phenomic and genomic characterization uncovers novel biology.</title>
        <authorList>
            <person name="Wiegand S."/>
            <person name="Jogler M."/>
            <person name="Boedeker C."/>
            <person name="Pinto D."/>
            <person name="Vollmers J."/>
            <person name="Rivas-Marin E."/>
            <person name="Kohn T."/>
            <person name="Peeters S.H."/>
            <person name="Heuer A."/>
            <person name="Rast P."/>
            <person name="Oberbeckmann S."/>
            <person name="Bunk B."/>
            <person name="Jeske O."/>
            <person name="Meyerdierks A."/>
            <person name="Storesund J.E."/>
            <person name="Kallscheuer N."/>
            <person name="Luecker S."/>
            <person name="Lage O.M."/>
            <person name="Pohl T."/>
            <person name="Merkel B.J."/>
            <person name="Hornburger P."/>
            <person name="Mueller R.-W."/>
            <person name="Bruemmer F."/>
            <person name="Labrenz M."/>
            <person name="Spormann A.M."/>
            <person name="Op den Camp H."/>
            <person name="Overmann J."/>
            <person name="Amann R."/>
            <person name="Jetten M.S.M."/>
            <person name="Mascher T."/>
            <person name="Medema M.H."/>
            <person name="Devos D.P."/>
            <person name="Kaster A.-K."/>
            <person name="Ovreas L."/>
            <person name="Rohde M."/>
            <person name="Galperin M.Y."/>
            <person name="Jogler C."/>
        </authorList>
    </citation>
    <scope>NUCLEOTIDE SEQUENCE [LARGE SCALE GENOMIC DNA]</scope>
    <source>
        <strain evidence="15 16">Pan189</strain>
    </source>
</reference>
<evidence type="ECO:0000313" key="16">
    <source>
        <dbReference type="Proteomes" id="UP000317318"/>
    </source>
</evidence>
<dbReference type="InterPro" id="IPR011257">
    <property type="entry name" value="DNA_glycosylase"/>
</dbReference>
<dbReference type="Pfam" id="PF00633">
    <property type="entry name" value="HHH"/>
    <property type="match status" value="1"/>
</dbReference>
<feature type="region of interest" description="Disordered" evidence="13">
    <location>
        <begin position="1"/>
        <end position="21"/>
    </location>
</feature>
<dbReference type="GO" id="GO:0019104">
    <property type="term" value="F:DNA N-glycosylase activity"/>
    <property type="evidence" value="ECO:0007669"/>
    <property type="project" value="UniProtKB-UniRule"/>
</dbReference>
<dbReference type="SMART" id="SM00525">
    <property type="entry name" value="FES"/>
    <property type="match status" value="1"/>
</dbReference>
<evidence type="ECO:0000259" key="14">
    <source>
        <dbReference type="SMART" id="SM00478"/>
    </source>
</evidence>
<dbReference type="PIRSF" id="PIRSF001435">
    <property type="entry name" value="Nth"/>
    <property type="match status" value="1"/>
</dbReference>
<dbReference type="PROSITE" id="PS01155">
    <property type="entry name" value="ENDONUCLEASE_III_2"/>
    <property type="match status" value="1"/>
</dbReference>
<dbReference type="EMBL" id="CP036268">
    <property type="protein sequence ID" value="QDT37497.1"/>
    <property type="molecule type" value="Genomic_DNA"/>
</dbReference>
<feature type="compositionally biased region" description="Polar residues" evidence="13">
    <location>
        <begin position="7"/>
        <end position="17"/>
    </location>
</feature>
<proteinExistence type="inferred from homology"/>
<keyword evidence="7 12" id="KW-0411">Iron-sulfur</keyword>
<keyword evidence="8 12" id="KW-0238">DNA-binding</keyword>
<gene>
    <name evidence="15" type="primary">pdg</name>
    <name evidence="12" type="synonym">nth</name>
    <name evidence="15" type="ORF">Pan189_18770</name>
</gene>
<dbReference type="GO" id="GO:0046872">
    <property type="term" value="F:metal ion binding"/>
    <property type="evidence" value="ECO:0007669"/>
    <property type="project" value="UniProtKB-KW"/>
</dbReference>
<dbReference type="Gene3D" id="1.10.1670.10">
    <property type="entry name" value="Helix-hairpin-Helix base-excision DNA repair enzymes (C-terminal)"/>
    <property type="match status" value="1"/>
</dbReference>
<dbReference type="AlphaFoldDB" id="A0A517R0R7"/>
<dbReference type="InterPro" id="IPR005759">
    <property type="entry name" value="Nth"/>
</dbReference>
<keyword evidence="6 12" id="KW-0408">Iron</keyword>
<name>A0A517R0R7_9PLAN</name>
<dbReference type="NCBIfam" id="TIGR01083">
    <property type="entry name" value="nth"/>
    <property type="match status" value="1"/>
</dbReference>
<dbReference type="PANTHER" id="PTHR10359">
    <property type="entry name" value="A/G-SPECIFIC ADENINE GLYCOSYLASE/ENDONUCLEASE III"/>
    <property type="match status" value="1"/>
</dbReference>
<keyword evidence="5 12" id="KW-0378">Hydrolase</keyword>
<dbReference type="InterPro" id="IPR004035">
    <property type="entry name" value="Endouclease-III_FeS-bd_BS"/>
</dbReference>
<dbReference type="EC" id="4.2.99.18" evidence="12"/>
<keyword evidence="11 12" id="KW-0326">Glycosidase</keyword>
<keyword evidence="3 12" id="KW-0479">Metal-binding</keyword>
<dbReference type="PANTHER" id="PTHR10359:SF18">
    <property type="entry name" value="ENDONUCLEASE III"/>
    <property type="match status" value="1"/>
</dbReference>
<evidence type="ECO:0000256" key="13">
    <source>
        <dbReference type="SAM" id="MobiDB-lite"/>
    </source>
</evidence>
<feature type="binding site" evidence="12">
    <location>
        <position position="215"/>
    </location>
    <ligand>
        <name>[4Fe-4S] cluster</name>
        <dbReference type="ChEBI" id="CHEBI:49883"/>
    </ligand>
</feature>
<feature type="binding site" evidence="12">
    <location>
        <position position="212"/>
    </location>
    <ligand>
        <name>[4Fe-4S] cluster</name>
        <dbReference type="ChEBI" id="CHEBI:49883"/>
    </ligand>
</feature>
<organism evidence="15 16">
    <name type="scientific">Stratiformator vulcanicus</name>
    <dbReference type="NCBI Taxonomy" id="2527980"/>
    <lineage>
        <taxon>Bacteria</taxon>
        <taxon>Pseudomonadati</taxon>
        <taxon>Planctomycetota</taxon>
        <taxon>Planctomycetia</taxon>
        <taxon>Planctomycetales</taxon>
        <taxon>Planctomycetaceae</taxon>
        <taxon>Stratiformator</taxon>
    </lineage>
</organism>
<protein>
    <recommendedName>
        <fullName evidence="12">Endonuclease III</fullName>
        <ecNumber evidence="12">4.2.99.18</ecNumber>
    </recommendedName>
    <alternativeName>
        <fullName evidence="12">DNA-(apurinic or apyrimidinic site) lyase</fullName>
    </alternativeName>
</protein>
<evidence type="ECO:0000256" key="2">
    <source>
        <dbReference type="ARBA" id="ARBA00022485"/>
    </source>
</evidence>
<evidence type="ECO:0000256" key="6">
    <source>
        <dbReference type="ARBA" id="ARBA00023004"/>
    </source>
</evidence>
<feature type="binding site" evidence="12">
    <location>
        <position position="221"/>
    </location>
    <ligand>
        <name>[4Fe-4S] cluster</name>
        <dbReference type="ChEBI" id="CHEBI:49883"/>
    </ligand>
</feature>
<sequence length="230" mass="25232">MPRATAKSKSSDAGVSSDQRRRAGTIVRRLAKTYPDAECALVHRNPYELVAATILSAQCTDERVNLTTPALFKKYPTPEKLARAKQADVEKLVQSCGFFRSKAKSLLGMARGLVENHDGKVPQDLDSLVKLPGVGRKTANVVLGVAFGIPSGVVVDTHVKRISNLLGLTRSKNPEIIERDLMAVLPKKHWIDYSHRLIHHGRQICKARKPACTDCPLLSVCPRVGLDPLE</sequence>
<comment type="similarity">
    <text evidence="1 12">Belongs to the Nth/MutY family.</text>
</comment>
<evidence type="ECO:0000256" key="9">
    <source>
        <dbReference type="ARBA" id="ARBA00023204"/>
    </source>
</evidence>
<evidence type="ECO:0000256" key="7">
    <source>
        <dbReference type="ARBA" id="ARBA00023014"/>
    </source>
</evidence>
<dbReference type="PROSITE" id="PS00764">
    <property type="entry name" value="ENDONUCLEASE_III_1"/>
    <property type="match status" value="1"/>
</dbReference>